<dbReference type="Gene3D" id="3.30.450.80">
    <property type="entry name" value="Transcription factor LuxR-like, autoinducer-binding domain"/>
    <property type="match status" value="1"/>
</dbReference>
<gene>
    <name evidence="1" type="ORF">PFRI_06950</name>
</gene>
<name>A0A1L9P0W4_9RHOB</name>
<evidence type="ECO:0000313" key="1">
    <source>
        <dbReference type="EMBL" id="OJI95073.1"/>
    </source>
</evidence>
<comment type="caution">
    <text evidence="1">The sequence shown here is derived from an EMBL/GenBank/DDBJ whole genome shotgun (WGS) entry which is preliminary data.</text>
</comment>
<dbReference type="STRING" id="696762.PFRI_06950"/>
<evidence type="ECO:0000313" key="2">
    <source>
        <dbReference type="Proteomes" id="UP000184514"/>
    </source>
</evidence>
<protein>
    <submittedName>
        <fullName evidence="1">Uncharacterized protein</fullName>
    </submittedName>
</protein>
<dbReference type="AlphaFoldDB" id="A0A1L9P0W4"/>
<sequence>MNLTKYALVDAFDALSACEDSESTWLCALKIANELGVDAINTGALDIESATMLWARSSMSQTWLEEYMRREYFKVDPLIELFTSKQSRRTIYCDRDSIANDTHGGNLELSTALNKAGYSLLHGSKFMVPQKPTGRIVTLCFHTFEREAFDKALSMWTTVSALIAGFSMDPSEVVRQNWTAC</sequence>
<dbReference type="Proteomes" id="UP000184514">
    <property type="component" value="Unassembled WGS sequence"/>
</dbReference>
<accession>A0A1L9P0W4</accession>
<dbReference type="SUPFAM" id="SSF75516">
    <property type="entry name" value="Pheromone-binding domain of LuxR-like quorum-sensing transcription factors"/>
    <property type="match status" value="1"/>
</dbReference>
<dbReference type="OrthoDB" id="7692966at2"/>
<reference evidence="1 2" key="1">
    <citation type="submission" date="2016-10" db="EMBL/GenBank/DDBJ databases">
        <title>Genome sequence of Planktotalea frisia SH6-1.</title>
        <authorList>
            <person name="Poehlein A."/>
            <person name="Bakenhus I."/>
            <person name="Voget S."/>
            <person name="Brinkhoff T."/>
            <person name="Simon M."/>
        </authorList>
    </citation>
    <scope>NUCLEOTIDE SEQUENCE [LARGE SCALE GENOMIC DNA]</scope>
    <source>
        <strain evidence="1 2">SH6-1</strain>
    </source>
</reference>
<keyword evidence="2" id="KW-1185">Reference proteome</keyword>
<organism evidence="1 2">
    <name type="scientific">Planktotalea frisia</name>
    <dbReference type="NCBI Taxonomy" id="696762"/>
    <lineage>
        <taxon>Bacteria</taxon>
        <taxon>Pseudomonadati</taxon>
        <taxon>Pseudomonadota</taxon>
        <taxon>Alphaproteobacteria</taxon>
        <taxon>Rhodobacterales</taxon>
        <taxon>Paracoccaceae</taxon>
        <taxon>Planktotalea</taxon>
    </lineage>
</organism>
<dbReference type="InterPro" id="IPR036693">
    <property type="entry name" value="TF_LuxR_autoind-bd_dom_sf"/>
</dbReference>
<dbReference type="RefSeq" id="WP_139292082.1">
    <property type="nucleotide sequence ID" value="NZ_MLCB01000060.1"/>
</dbReference>
<dbReference type="EMBL" id="MLCB01000060">
    <property type="protein sequence ID" value="OJI95073.1"/>
    <property type="molecule type" value="Genomic_DNA"/>
</dbReference>
<proteinExistence type="predicted"/>